<evidence type="ECO:0000313" key="2">
    <source>
        <dbReference type="Proteomes" id="UP000232003"/>
    </source>
</evidence>
<organism evidence="1 2">
    <name type="scientific">Nostoc flagelliforme CCNUN1</name>
    <dbReference type="NCBI Taxonomy" id="2038116"/>
    <lineage>
        <taxon>Bacteria</taxon>
        <taxon>Bacillati</taxon>
        <taxon>Cyanobacteriota</taxon>
        <taxon>Cyanophyceae</taxon>
        <taxon>Nostocales</taxon>
        <taxon>Nostocaceae</taxon>
        <taxon>Nostoc</taxon>
    </lineage>
</organism>
<keyword evidence="2" id="KW-1185">Reference proteome</keyword>
<dbReference type="KEGG" id="nfl:COO91_05133"/>
<dbReference type="AlphaFoldDB" id="A0A2K8SUM0"/>
<proteinExistence type="predicted"/>
<protein>
    <submittedName>
        <fullName evidence="1">Uncharacterized protein</fullName>
    </submittedName>
</protein>
<name>A0A2K8SUM0_9NOSO</name>
<accession>A0A2K8SUM0</accession>
<gene>
    <name evidence="1" type="ORF">COO91_05133</name>
</gene>
<reference evidence="1 2" key="1">
    <citation type="submission" date="2017-11" db="EMBL/GenBank/DDBJ databases">
        <title>Complete genome of a free-living desiccation-tolerant cyanobacterium and its photosynthetic adaptation to extreme terrestrial habitat.</title>
        <authorList>
            <person name="Shang J."/>
        </authorList>
    </citation>
    <scope>NUCLEOTIDE SEQUENCE [LARGE SCALE GENOMIC DNA]</scope>
    <source>
        <strain evidence="1 2">CCNUN1</strain>
    </source>
</reference>
<evidence type="ECO:0000313" key="1">
    <source>
        <dbReference type="EMBL" id="AUB39141.1"/>
    </source>
</evidence>
<dbReference type="Proteomes" id="UP000232003">
    <property type="component" value="Chromosome"/>
</dbReference>
<sequence length="43" mass="5049">MIIVGWLSGEMRYGILGKLDVNYAIAISQNFYRYSHRYSQNGY</sequence>
<dbReference type="EMBL" id="CP024785">
    <property type="protein sequence ID" value="AUB39141.1"/>
    <property type="molecule type" value="Genomic_DNA"/>
</dbReference>